<keyword evidence="3" id="KW-1185">Reference proteome</keyword>
<feature type="region of interest" description="Disordered" evidence="1">
    <location>
        <begin position="1"/>
        <end position="27"/>
    </location>
</feature>
<dbReference type="EMBL" id="CP003642">
    <property type="protein sequence ID" value="AFZ27154.1"/>
    <property type="molecule type" value="Genomic_DNA"/>
</dbReference>
<sequence>MGFVRGWGRETNREGRKEREGRGEEKEGLINRRIPVARNLGLYCVKGI</sequence>
<dbReference type="Proteomes" id="UP000010475">
    <property type="component" value="Chromosome"/>
</dbReference>
<evidence type="ECO:0000313" key="2">
    <source>
        <dbReference type="EMBL" id="AFZ27154.1"/>
    </source>
</evidence>
<evidence type="ECO:0000313" key="3">
    <source>
        <dbReference type="Proteomes" id="UP000010475"/>
    </source>
</evidence>
<dbReference type="AlphaFoldDB" id="K9X4X8"/>
<organism evidence="2 3">
    <name type="scientific">Cylindrospermum stagnale PCC 7417</name>
    <dbReference type="NCBI Taxonomy" id="56107"/>
    <lineage>
        <taxon>Bacteria</taxon>
        <taxon>Bacillati</taxon>
        <taxon>Cyanobacteriota</taxon>
        <taxon>Cyanophyceae</taxon>
        <taxon>Nostocales</taxon>
        <taxon>Nostocaceae</taxon>
        <taxon>Cylindrospermum</taxon>
    </lineage>
</organism>
<protein>
    <submittedName>
        <fullName evidence="2">Uncharacterized protein</fullName>
    </submittedName>
</protein>
<gene>
    <name evidence="2" type="ORF">Cylst_5109</name>
</gene>
<accession>K9X4X8</accession>
<reference evidence="2 3" key="1">
    <citation type="submission" date="2012-06" db="EMBL/GenBank/DDBJ databases">
        <title>Finished chromosome of genome of Cylindrospermum stagnale PCC 7417.</title>
        <authorList>
            <consortium name="US DOE Joint Genome Institute"/>
            <person name="Gugger M."/>
            <person name="Coursin T."/>
            <person name="Rippka R."/>
            <person name="Tandeau De Marsac N."/>
            <person name="Huntemann M."/>
            <person name="Wei C.-L."/>
            <person name="Han J."/>
            <person name="Detter J.C."/>
            <person name="Han C."/>
            <person name="Tapia R."/>
            <person name="Chen A."/>
            <person name="Kyrpides N."/>
            <person name="Mavromatis K."/>
            <person name="Markowitz V."/>
            <person name="Szeto E."/>
            <person name="Ivanova N."/>
            <person name="Pagani I."/>
            <person name="Pati A."/>
            <person name="Goodwin L."/>
            <person name="Nordberg H.P."/>
            <person name="Cantor M.N."/>
            <person name="Hua S.X."/>
            <person name="Woyke T."/>
            <person name="Kerfeld C.A."/>
        </authorList>
    </citation>
    <scope>NUCLEOTIDE SEQUENCE [LARGE SCALE GENOMIC DNA]</scope>
    <source>
        <strain evidence="2 3">PCC 7417</strain>
    </source>
</reference>
<proteinExistence type="predicted"/>
<dbReference type="HOGENOM" id="CLU_3151934_0_0_3"/>
<name>K9X4X8_9NOST</name>
<feature type="compositionally biased region" description="Basic and acidic residues" evidence="1">
    <location>
        <begin position="7"/>
        <end position="27"/>
    </location>
</feature>
<dbReference type="KEGG" id="csg:Cylst_5109"/>
<evidence type="ECO:0000256" key="1">
    <source>
        <dbReference type="SAM" id="MobiDB-lite"/>
    </source>
</evidence>